<keyword evidence="5" id="KW-0460">Magnesium</keyword>
<proteinExistence type="inferred from homology"/>
<accession>A0A365K740</accession>
<dbReference type="PIRSF" id="PIRSF006806">
    <property type="entry name" value="FTHF_cligase"/>
    <property type="match status" value="1"/>
</dbReference>
<dbReference type="RefSeq" id="WP_112232304.1">
    <property type="nucleotide sequence ID" value="NZ_QLZQ01000002.1"/>
</dbReference>
<evidence type="ECO:0000256" key="2">
    <source>
        <dbReference type="ARBA" id="ARBA00022741"/>
    </source>
</evidence>
<feature type="binding site" evidence="4">
    <location>
        <begin position="133"/>
        <end position="141"/>
    </location>
    <ligand>
        <name>ATP</name>
        <dbReference type="ChEBI" id="CHEBI:30616"/>
    </ligand>
</feature>
<protein>
    <recommendedName>
        <fullName evidence="5">5-formyltetrahydrofolate cyclo-ligase</fullName>
        <ecNumber evidence="5">6.3.3.2</ecNumber>
    </recommendedName>
</protein>
<dbReference type="EMBL" id="QLZQ01000002">
    <property type="protein sequence ID" value="RAZ68462.1"/>
    <property type="molecule type" value="Genomic_DNA"/>
</dbReference>
<comment type="caution">
    <text evidence="6">The sequence shown here is derived from an EMBL/GenBank/DDBJ whole genome shotgun (WGS) entry which is preliminary data.</text>
</comment>
<evidence type="ECO:0000313" key="7">
    <source>
        <dbReference type="Proteomes" id="UP000251869"/>
    </source>
</evidence>
<dbReference type="InterPro" id="IPR024185">
    <property type="entry name" value="FTHF_cligase-like_sf"/>
</dbReference>
<dbReference type="AlphaFoldDB" id="A0A365K740"/>
<evidence type="ECO:0000256" key="4">
    <source>
        <dbReference type="PIRSR" id="PIRSR006806-1"/>
    </source>
</evidence>
<comment type="similarity">
    <text evidence="1 5">Belongs to the 5-formyltetrahydrofolate cyclo-ligase family.</text>
</comment>
<evidence type="ECO:0000256" key="1">
    <source>
        <dbReference type="ARBA" id="ARBA00010638"/>
    </source>
</evidence>
<dbReference type="Gene3D" id="3.40.50.10420">
    <property type="entry name" value="NagB/RpiA/CoA transferase-like"/>
    <property type="match status" value="1"/>
</dbReference>
<gene>
    <name evidence="6" type="ORF">DP119_07290</name>
</gene>
<dbReference type="EC" id="6.3.3.2" evidence="5"/>
<feature type="binding site" evidence="4">
    <location>
        <position position="49"/>
    </location>
    <ligand>
        <name>substrate</name>
    </ligand>
</feature>
<keyword evidence="3 4" id="KW-0067">ATP-binding</keyword>
<dbReference type="SUPFAM" id="SSF100950">
    <property type="entry name" value="NagB/RpiA/CoA transferase-like"/>
    <property type="match status" value="1"/>
</dbReference>
<dbReference type="InterPro" id="IPR037171">
    <property type="entry name" value="NagB/RpiA_transferase-like"/>
</dbReference>
<dbReference type="PANTHER" id="PTHR23407:SF1">
    <property type="entry name" value="5-FORMYLTETRAHYDROFOLATE CYCLO-LIGASE"/>
    <property type="match status" value="1"/>
</dbReference>
<dbReference type="Pfam" id="PF01812">
    <property type="entry name" value="5-FTHF_cyc-lig"/>
    <property type="match status" value="1"/>
</dbReference>
<dbReference type="Proteomes" id="UP000251869">
    <property type="component" value="Unassembled WGS sequence"/>
</dbReference>
<dbReference type="OrthoDB" id="9801938at2"/>
<dbReference type="GO" id="GO:0009396">
    <property type="term" value="P:folic acid-containing compound biosynthetic process"/>
    <property type="evidence" value="ECO:0007669"/>
    <property type="project" value="TreeGrafter"/>
</dbReference>
<dbReference type="NCBIfam" id="TIGR02727">
    <property type="entry name" value="MTHFS_bact"/>
    <property type="match status" value="1"/>
</dbReference>
<evidence type="ECO:0000313" key="6">
    <source>
        <dbReference type="EMBL" id="RAZ68462.1"/>
    </source>
</evidence>
<keyword evidence="7" id="KW-1185">Reference proteome</keyword>
<feature type="binding site" evidence="4">
    <location>
        <begin position="3"/>
        <end position="7"/>
    </location>
    <ligand>
        <name>ATP</name>
        <dbReference type="ChEBI" id="CHEBI:30616"/>
    </ligand>
</feature>
<reference evidence="6 7" key="1">
    <citation type="submission" date="2018-06" db="EMBL/GenBank/DDBJ databases">
        <title>The draft genome sequences of strains SCU63 and S1.</title>
        <authorList>
            <person name="Gan L."/>
        </authorList>
    </citation>
    <scope>NUCLEOTIDE SEQUENCE [LARGE SCALE GENOMIC DNA]</scope>
    <source>
        <strain evidence="6 7">S1</strain>
    </source>
</reference>
<sequence>MEKAVLRKSVIGQMNELTKPQHAQMSSAILEKLLEDPDFQQADTIGVTISRWPEVDTLPLIEACWNLGKKVAAPKCFAKDRTMDFRLFDSLDQLEVVYMDLQEPVEALTQAIGPEDIGLLIVPGVVFTKSGYRIGFGGGYYDRYLSGFNGNTRSLAFDLQLAGELPIESHDIPVDGIITETAAIDSKAVRT</sequence>
<keyword evidence="6" id="KW-0436">Ligase</keyword>
<name>A0A365K740_9BACL</name>
<dbReference type="InterPro" id="IPR002698">
    <property type="entry name" value="FTHF_cligase"/>
</dbReference>
<evidence type="ECO:0000256" key="5">
    <source>
        <dbReference type="RuleBase" id="RU361279"/>
    </source>
</evidence>
<organism evidence="6 7">
    <name type="scientific">Planococcus maitriensis</name>
    <dbReference type="NCBI Taxonomy" id="221799"/>
    <lineage>
        <taxon>Bacteria</taxon>
        <taxon>Bacillati</taxon>
        <taxon>Bacillota</taxon>
        <taxon>Bacilli</taxon>
        <taxon>Bacillales</taxon>
        <taxon>Caryophanaceae</taxon>
        <taxon>Planococcus</taxon>
    </lineage>
</organism>
<comment type="cofactor">
    <cofactor evidence="5">
        <name>Mg(2+)</name>
        <dbReference type="ChEBI" id="CHEBI:18420"/>
    </cofactor>
</comment>
<keyword evidence="2 4" id="KW-0547">Nucleotide-binding</keyword>
<dbReference type="GO" id="GO:0046872">
    <property type="term" value="F:metal ion binding"/>
    <property type="evidence" value="ECO:0007669"/>
    <property type="project" value="UniProtKB-KW"/>
</dbReference>
<keyword evidence="5" id="KW-0479">Metal-binding</keyword>
<dbReference type="PANTHER" id="PTHR23407">
    <property type="entry name" value="ATPASE INHIBITOR/5-FORMYLTETRAHYDROFOLATE CYCLO-LIGASE"/>
    <property type="match status" value="1"/>
</dbReference>
<dbReference type="GO" id="GO:0030272">
    <property type="term" value="F:5-formyltetrahydrofolate cyclo-ligase activity"/>
    <property type="evidence" value="ECO:0007669"/>
    <property type="project" value="UniProtKB-EC"/>
</dbReference>
<comment type="catalytic activity">
    <reaction evidence="5">
        <text>(6S)-5-formyl-5,6,7,8-tetrahydrofolate + ATP = (6R)-5,10-methenyltetrahydrofolate + ADP + phosphate</text>
        <dbReference type="Rhea" id="RHEA:10488"/>
        <dbReference type="ChEBI" id="CHEBI:30616"/>
        <dbReference type="ChEBI" id="CHEBI:43474"/>
        <dbReference type="ChEBI" id="CHEBI:57455"/>
        <dbReference type="ChEBI" id="CHEBI:57457"/>
        <dbReference type="ChEBI" id="CHEBI:456216"/>
        <dbReference type="EC" id="6.3.3.2"/>
    </reaction>
</comment>
<evidence type="ECO:0000256" key="3">
    <source>
        <dbReference type="ARBA" id="ARBA00022840"/>
    </source>
</evidence>
<dbReference type="GO" id="GO:0005524">
    <property type="term" value="F:ATP binding"/>
    <property type="evidence" value="ECO:0007669"/>
    <property type="project" value="UniProtKB-KW"/>
</dbReference>
<dbReference type="GO" id="GO:0035999">
    <property type="term" value="P:tetrahydrofolate interconversion"/>
    <property type="evidence" value="ECO:0007669"/>
    <property type="project" value="TreeGrafter"/>
</dbReference>
<feature type="binding site" evidence="4">
    <location>
        <position position="54"/>
    </location>
    <ligand>
        <name>substrate</name>
    </ligand>
</feature>